<gene>
    <name evidence="2" type="ORF">PG993_010728</name>
</gene>
<feature type="domain" description="ATPase AAA-type core" evidence="1">
    <location>
        <begin position="45"/>
        <end position="125"/>
    </location>
</feature>
<dbReference type="Pfam" id="PF00004">
    <property type="entry name" value="AAA"/>
    <property type="match status" value="1"/>
</dbReference>
<evidence type="ECO:0000259" key="1">
    <source>
        <dbReference type="Pfam" id="PF00004"/>
    </source>
</evidence>
<protein>
    <submittedName>
        <fullName evidence="2">Mitochondrial chaperone BCS1</fullName>
    </submittedName>
</protein>
<dbReference type="InterPro" id="IPR027417">
    <property type="entry name" value="P-loop_NTPase"/>
</dbReference>
<evidence type="ECO:0000313" key="2">
    <source>
        <dbReference type="EMBL" id="KAK8029437.1"/>
    </source>
</evidence>
<dbReference type="EMBL" id="JAQQWK010000010">
    <property type="protein sequence ID" value="KAK8029437.1"/>
    <property type="molecule type" value="Genomic_DNA"/>
</dbReference>
<organism evidence="2 3">
    <name type="scientific">Apiospora rasikravindrae</name>
    <dbReference type="NCBI Taxonomy" id="990691"/>
    <lineage>
        <taxon>Eukaryota</taxon>
        <taxon>Fungi</taxon>
        <taxon>Dikarya</taxon>
        <taxon>Ascomycota</taxon>
        <taxon>Pezizomycotina</taxon>
        <taxon>Sordariomycetes</taxon>
        <taxon>Xylariomycetidae</taxon>
        <taxon>Amphisphaeriales</taxon>
        <taxon>Apiosporaceae</taxon>
        <taxon>Apiospora</taxon>
    </lineage>
</organism>
<dbReference type="Gene3D" id="3.40.50.300">
    <property type="entry name" value="P-loop containing nucleotide triphosphate hydrolases"/>
    <property type="match status" value="1"/>
</dbReference>
<dbReference type="InterPro" id="IPR003959">
    <property type="entry name" value="ATPase_AAA_core"/>
</dbReference>
<evidence type="ECO:0000313" key="3">
    <source>
        <dbReference type="Proteomes" id="UP001444661"/>
    </source>
</evidence>
<reference evidence="2 3" key="1">
    <citation type="submission" date="2023-01" db="EMBL/GenBank/DDBJ databases">
        <title>Analysis of 21 Apiospora genomes using comparative genomics revels a genus with tremendous synthesis potential of carbohydrate active enzymes and secondary metabolites.</title>
        <authorList>
            <person name="Sorensen T."/>
        </authorList>
    </citation>
    <scope>NUCLEOTIDE SEQUENCE [LARGE SCALE GENOMIC DNA]</scope>
    <source>
        <strain evidence="2 3">CBS 33761</strain>
    </source>
</reference>
<sequence>MAPNFAEFQHSQIRDMIEGGCRTDTIVETVRCSPRAVQRIRSKLCLLSIEYNDAATLERGVGRRSDTKEDSESNKPPSTLYDLLNAIDGVVSPEGRVIIMTANEPNLLDRALVRPGRVDRKVYLGYMSRKSAWAMFVRILGLAMDEAMIEVPLEMPSSELSGHIKLGEVELGKLADVISCKVQEATFSPVQVQEFLLEQRGNPT</sequence>
<comment type="caution">
    <text evidence="2">The sequence shown here is derived from an EMBL/GenBank/DDBJ whole genome shotgun (WGS) entry which is preliminary data.</text>
</comment>
<dbReference type="SUPFAM" id="SSF52540">
    <property type="entry name" value="P-loop containing nucleoside triphosphate hydrolases"/>
    <property type="match status" value="1"/>
</dbReference>
<name>A0ABR1SC61_9PEZI</name>
<dbReference type="Proteomes" id="UP001444661">
    <property type="component" value="Unassembled WGS sequence"/>
</dbReference>
<keyword evidence="3" id="KW-1185">Reference proteome</keyword>
<proteinExistence type="predicted"/>
<dbReference type="PANTHER" id="PTHR23070">
    <property type="entry name" value="BCS1 AAA-TYPE ATPASE"/>
    <property type="match status" value="1"/>
</dbReference>
<dbReference type="InterPro" id="IPR050747">
    <property type="entry name" value="Mitochondrial_chaperone_BCS1"/>
</dbReference>
<accession>A0ABR1SC61</accession>